<protein>
    <submittedName>
        <fullName evidence="2">Uncharacterized protein</fullName>
    </submittedName>
</protein>
<keyword evidence="3" id="KW-1185">Reference proteome</keyword>
<evidence type="ECO:0000313" key="3">
    <source>
        <dbReference type="Proteomes" id="UP000320735"/>
    </source>
</evidence>
<accession>A0A5C6BIC4</accession>
<dbReference type="RefSeq" id="WP_146368918.1">
    <property type="nucleotide sequence ID" value="NZ_SJPP01000001.1"/>
</dbReference>
<feature type="region of interest" description="Disordered" evidence="1">
    <location>
        <begin position="176"/>
        <end position="205"/>
    </location>
</feature>
<evidence type="ECO:0000313" key="2">
    <source>
        <dbReference type="EMBL" id="TWU11291.1"/>
    </source>
</evidence>
<name>A0A5C6BIC4_9PLAN</name>
<dbReference type="OrthoDB" id="281822at2"/>
<reference evidence="2 3" key="1">
    <citation type="submission" date="2019-02" db="EMBL/GenBank/DDBJ databases">
        <title>Deep-cultivation of Planctomycetes and their phenomic and genomic characterization uncovers novel biology.</title>
        <authorList>
            <person name="Wiegand S."/>
            <person name="Jogler M."/>
            <person name="Boedeker C."/>
            <person name="Pinto D."/>
            <person name="Vollmers J."/>
            <person name="Rivas-Marin E."/>
            <person name="Kohn T."/>
            <person name="Peeters S.H."/>
            <person name="Heuer A."/>
            <person name="Rast P."/>
            <person name="Oberbeckmann S."/>
            <person name="Bunk B."/>
            <person name="Jeske O."/>
            <person name="Meyerdierks A."/>
            <person name="Storesund J.E."/>
            <person name="Kallscheuer N."/>
            <person name="Luecker S."/>
            <person name="Lage O.M."/>
            <person name="Pohl T."/>
            <person name="Merkel B.J."/>
            <person name="Hornburger P."/>
            <person name="Mueller R.-W."/>
            <person name="Bruemmer F."/>
            <person name="Labrenz M."/>
            <person name="Spormann A.M."/>
            <person name="Op Den Camp H."/>
            <person name="Overmann J."/>
            <person name="Amann R."/>
            <person name="Jetten M.S.M."/>
            <person name="Mascher T."/>
            <person name="Medema M.H."/>
            <person name="Devos D.P."/>
            <person name="Kaster A.-K."/>
            <person name="Ovreas L."/>
            <person name="Rohde M."/>
            <person name="Galperin M.Y."/>
            <person name="Jogler C."/>
        </authorList>
    </citation>
    <scope>NUCLEOTIDE SEQUENCE [LARGE SCALE GENOMIC DNA]</scope>
    <source>
        <strain evidence="2 3">CA54</strain>
    </source>
</reference>
<organism evidence="2 3">
    <name type="scientific">Symmachiella macrocystis</name>
    <dbReference type="NCBI Taxonomy" id="2527985"/>
    <lineage>
        <taxon>Bacteria</taxon>
        <taxon>Pseudomonadati</taxon>
        <taxon>Planctomycetota</taxon>
        <taxon>Planctomycetia</taxon>
        <taxon>Planctomycetales</taxon>
        <taxon>Planctomycetaceae</taxon>
        <taxon>Symmachiella</taxon>
    </lineage>
</organism>
<feature type="compositionally biased region" description="Polar residues" evidence="1">
    <location>
        <begin position="180"/>
        <end position="193"/>
    </location>
</feature>
<dbReference type="AlphaFoldDB" id="A0A5C6BIC4"/>
<proteinExistence type="predicted"/>
<gene>
    <name evidence="2" type="ORF">CA54_00960</name>
</gene>
<comment type="caution">
    <text evidence="2">The sequence shown here is derived from an EMBL/GenBank/DDBJ whole genome shotgun (WGS) entry which is preliminary data.</text>
</comment>
<sequence>MSRVILGLLWIAAAVCVVEARGEEKTAPAPEAVAEEQTEKQDKARKELLTGQVKFLGPALRARGVKAYDEMDKQVVLIAENGDLVPLVADWRGRAFYQDERLRDRKVQLVVRRRSDNPYAQVLIVYTFDEKGERKYTDYWCDICSIPMYEIKECECCQGPIRLRFEDRPLPSYLRKEINRSTQRQSNPETDSATPDVEADDDDGK</sequence>
<evidence type="ECO:0000256" key="1">
    <source>
        <dbReference type="SAM" id="MobiDB-lite"/>
    </source>
</evidence>
<dbReference type="Proteomes" id="UP000320735">
    <property type="component" value="Unassembled WGS sequence"/>
</dbReference>
<dbReference type="EMBL" id="SJPP01000001">
    <property type="protein sequence ID" value="TWU11291.1"/>
    <property type="molecule type" value="Genomic_DNA"/>
</dbReference>